<protein>
    <recommendedName>
        <fullName evidence="12">Nickel/cobalt efflux system</fullName>
    </recommendedName>
</protein>
<keyword evidence="5 9" id="KW-0812">Transmembrane</keyword>
<dbReference type="Pfam" id="PF03824">
    <property type="entry name" value="NicO"/>
    <property type="match status" value="2"/>
</dbReference>
<feature type="transmembrane region" description="Helical" evidence="9">
    <location>
        <begin position="430"/>
        <end position="458"/>
    </location>
</feature>
<keyword evidence="3" id="KW-0813">Transport</keyword>
<organism evidence="10 11">
    <name type="scientific">Hohenbuehelia grisea</name>
    <dbReference type="NCBI Taxonomy" id="104357"/>
    <lineage>
        <taxon>Eukaryota</taxon>
        <taxon>Fungi</taxon>
        <taxon>Dikarya</taxon>
        <taxon>Basidiomycota</taxon>
        <taxon>Agaricomycotina</taxon>
        <taxon>Agaricomycetes</taxon>
        <taxon>Agaricomycetidae</taxon>
        <taxon>Agaricales</taxon>
        <taxon>Pleurotineae</taxon>
        <taxon>Pleurotaceae</taxon>
        <taxon>Hohenbuehelia</taxon>
    </lineage>
</organism>
<evidence type="ECO:0000256" key="9">
    <source>
        <dbReference type="SAM" id="Phobius"/>
    </source>
</evidence>
<evidence type="ECO:0000256" key="8">
    <source>
        <dbReference type="SAM" id="MobiDB-lite"/>
    </source>
</evidence>
<feature type="region of interest" description="Disordered" evidence="8">
    <location>
        <begin position="372"/>
        <end position="414"/>
    </location>
</feature>
<feature type="region of interest" description="Disordered" evidence="8">
    <location>
        <begin position="332"/>
        <end position="360"/>
    </location>
</feature>
<gene>
    <name evidence="10" type="ORF">HGRIS_006320</name>
</gene>
<evidence type="ECO:0000313" key="10">
    <source>
        <dbReference type="EMBL" id="KAL0961364.1"/>
    </source>
</evidence>
<dbReference type="EMBL" id="JASNQZ010000001">
    <property type="protein sequence ID" value="KAL0961364.1"/>
    <property type="molecule type" value="Genomic_DNA"/>
</dbReference>
<dbReference type="InterPro" id="IPR011541">
    <property type="entry name" value="Ni/Co_transpt_high_affinity"/>
</dbReference>
<feature type="region of interest" description="Disordered" evidence="8">
    <location>
        <begin position="165"/>
        <end position="204"/>
    </location>
</feature>
<evidence type="ECO:0000256" key="6">
    <source>
        <dbReference type="ARBA" id="ARBA00022989"/>
    </source>
</evidence>
<sequence>MIKIPRLTLFGRSLAMIGAEVVANIVLWVVCAILFARDPETQPVLGLALLAWTLGLRHALDADHISAIDNATRGLISIGQLPVTCGLFFSLGHSTIVIVVNVAIAISSDVYNRISGVGTVGGIVGAAVSGSFLFIVGLANSIILWRTVQQRRRLKRQEQATEGLLDAENQVPELGDSTTKPLGDSTTKPSLLHTGNEHQAARAGNPQTEAHLNTHGHSLMLRILGPIMSFVDRPWKMYPVGVLFGFGFDTASSIALLAVSAMARKGTNGKPIPQGYIVILPLLFTAGMTLIDSLDSVLMLYSYSGFPEHGWALFEGHWARTEVSRHKKLIVSPAGIPQDSERTVPGPSRDSAAVAPSRDDASIHKSVIEVAQEDSDLRKPSPDDAQSNPYQNDLAYDNDSTLDDDDESVVDDKTKRRARRMRTLRVKQNMMSGLSIVLTLMSILVAFSISLITIMGLIGEQCTPCREAAEADDGHGGGLAGRWWRGWANANDNSGYIGAAIVGSFIVVVCCWYGVKHFHAKRRARLAVN</sequence>
<evidence type="ECO:0000256" key="3">
    <source>
        <dbReference type="ARBA" id="ARBA00022448"/>
    </source>
</evidence>
<keyword evidence="7 9" id="KW-0472">Membrane</keyword>
<dbReference type="PANTHER" id="PTHR31611:SF0">
    <property type="entry name" value="HIGH-AFFINITY NICKEL TRANSPORT PROTEIN NIC1"/>
    <property type="match status" value="1"/>
</dbReference>
<feature type="transmembrane region" description="Helical" evidence="9">
    <location>
        <begin position="238"/>
        <end position="263"/>
    </location>
</feature>
<feature type="transmembrane region" description="Helical" evidence="9">
    <location>
        <begin position="81"/>
        <end position="106"/>
    </location>
</feature>
<evidence type="ECO:0000313" key="11">
    <source>
        <dbReference type="Proteomes" id="UP001556367"/>
    </source>
</evidence>
<keyword evidence="6 9" id="KW-1133">Transmembrane helix</keyword>
<keyword evidence="4" id="KW-0533">Nickel</keyword>
<feature type="compositionally biased region" description="Acidic residues" evidence="8">
    <location>
        <begin position="400"/>
        <end position="409"/>
    </location>
</feature>
<keyword evidence="11" id="KW-1185">Reference proteome</keyword>
<dbReference type="Proteomes" id="UP001556367">
    <property type="component" value="Unassembled WGS sequence"/>
</dbReference>
<dbReference type="PANTHER" id="PTHR31611">
    <property type="entry name" value="HIGH-AFFINITY NICKEL TRANSPORT PROTEIN NIC1"/>
    <property type="match status" value="1"/>
</dbReference>
<evidence type="ECO:0008006" key="12">
    <source>
        <dbReference type="Google" id="ProtNLM"/>
    </source>
</evidence>
<reference evidence="11" key="1">
    <citation type="submission" date="2024-06" db="EMBL/GenBank/DDBJ databases">
        <title>Multi-omics analyses provide insights into the biosynthesis of the anticancer antibiotic pleurotin in Hohenbuehelia grisea.</title>
        <authorList>
            <person name="Weaver J.A."/>
            <person name="Alberti F."/>
        </authorList>
    </citation>
    <scope>NUCLEOTIDE SEQUENCE [LARGE SCALE GENOMIC DNA]</scope>
    <source>
        <strain evidence="11">T-177</strain>
    </source>
</reference>
<feature type="compositionally biased region" description="Polar residues" evidence="8">
    <location>
        <begin position="176"/>
        <end position="189"/>
    </location>
</feature>
<feature type="transmembrane region" description="Helical" evidence="9">
    <location>
        <begin position="275"/>
        <end position="294"/>
    </location>
</feature>
<evidence type="ECO:0000256" key="1">
    <source>
        <dbReference type="ARBA" id="ARBA00004127"/>
    </source>
</evidence>
<feature type="transmembrane region" description="Helical" evidence="9">
    <location>
        <begin position="495"/>
        <end position="515"/>
    </location>
</feature>
<proteinExistence type="inferred from homology"/>
<name>A0ABR3K0R0_9AGAR</name>
<feature type="transmembrane region" description="Helical" evidence="9">
    <location>
        <begin position="118"/>
        <end position="145"/>
    </location>
</feature>
<evidence type="ECO:0000256" key="5">
    <source>
        <dbReference type="ARBA" id="ARBA00022692"/>
    </source>
</evidence>
<comment type="caution">
    <text evidence="10">The sequence shown here is derived from an EMBL/GenBank/DDBJ whole genome shotgun (WGS) entry which is preliminary data.</text>
</comment>
<dbReference type="InterPro" id="IPR004688">
    <property type="entry name" value="Ni/Co_transpt"/>
</dbReference>
<evidence type="ECO:0000256" key="4">
    <source>
        <dbReference type="ARBA" id="ARBA00022596"/>
    </source>
</evidence>
<comment type="subcellular location">
    <subcellularLocation>
        <location evidence="1">Endomembrane system</location>
        <topology evidence="1">Multi-pass membrane protein</topology>
    </subcellularLocation>
</comment>
<evidence type="ECO:0000256" key="2">
    <source>
        <dbReference type="ARBA" id="ARBA00010892"/>
    </source>
</evidence>
<comment type="similarity">
    <text evidence="2">Belongs to the NiCoT transporter (TC 2.A.52) family.</text>
</comment>
<feature type="transmembrane region" description="Helical" evidence="9">
    <location>
        <begin position="12"/>
        <end position="36"/>
    </location>
</feature>
<accession>A0ABR3K0R0</accession>
<evidence type="ECO:0000256" key="7">
    <source>
        <dbReference type="ARBA" id="ARBA00023136"/>
    </source>
</evidence>